<protein>
    <submittedName>
        <fullName evidence="1">Uncharacterized protein</fullName>
    </submittedName>
</protein>
<proteinExistence type="predicted"/>
<dbReference type="AlphaFoldDB" id="A0A3B3TE61"/>
<name>A0A3B3TE61_9TELE</name>
<dbReference type="Ensembl" id="ENSPKIT00000022598.1">
    <property type="protein sequence ID" value="ENSPKIP00000041562.1"/>
    <property type="gene ID" value="ENSPKIG00000018070.1"/>
</dbReference>
<organism evidence="1 2">
    <name type="scientific">Paramormyrops kingsleyae</name>
    <dbReference type="NCBI Taxonomy" id="1676925"/>
    <lineage>
        <taxon>Eukaryota</taxon>
        <taxon>Metazoa</taxon>
        <taxon>Chordata</taxon>
        <taxon>Craniata</taxon>
        <taxon>Vertebrata</taxon>
        <taxon>Euteleostomi</taxon>
        <taxon>Actinopterygii</taxon>
        <taxon>Neopterygii</taxon>
        <taxon>Teleostei</taxon>
        <taxon>Osteoglossocephala</taxon>
        <taxon>Osteoglossomorpha</taxon>
        <taxon>Osteoglossiformes</taxon>
        <taxon>Mormyridae</taxon>
        <taxon>Paramormyrops</taxon>
    </lineage>
</organism>
<reference evidence="1" key="1">
    <citation type="submission" date="2025-08" db="UniProtKB">
        <authorList>
            <consortium name="Ensembl"/>
        </authorList>
    </citation>
    <scope>IDENTIFICATION</scope>
</reference>
<sequence length="540" mass="60967">MEKFLKRKRGDQSCANPPQKSRFCRKYNPDFIKYGFVNGGDEAEPTAQCVECGLMLSNEALKPSKLKRHLETKHPSLVGKSVEFFKRKENGLQMQKRSVVSLTGNSKCTLKASYLVARRVAQTKKAFTIAEELVLPAAVDMCHEMIGEAAAKKLLTVPLSNDTVSHRIADMATDIQHQLLERIKSSPFFSLQLDESTDVTNAALLLVFVRYRWDSSLHEDILFCGELPTRTTAQECFRCMDNYFKENGLDWQNCVGVCSDGAASMTGRHHGVVRQILDRAPEAKWTHCFLHRESLAVLSFLTERNSPFAHYYANAQFTAKLAYLSDIFSLLNQLNISLQGKNSNIFVVADKVQAFKRKLALWIKRAQEKRMDMFPLLSDILENSPQVKISDLVSQHLSQLAVKFDEYFPEDPREGHMWIADPFSVDPTKNDVALPSHLESQLLEVASPRGLKLQWGKLDLGSFWIAVSKEYRCLALRAVKLLLAFTTTYLCESGFSIVATTKTKARNRLKATLEATLRVSLSPIPPRLDLMSVKQAQVSH</sequence>
<dbReference type="GeneTree" id="ENSGT00940000160807"/>
<dbReference type="PANTHER" id="PTHR45913:SF19">
    <property type="entry name" value="LOW QUALITY PROTEIN: ZINC FINGER BED DOMAIN-CONTAINING PROTEIN 5-LIKE"/>
    <property type="match status" value="1"/>
</dbReference>
<evidence type="ECO:0000313" key="1">
    <source>
        <dbReference type="Ensembl" id="ENSPKIP00000041562.1"/>
    </source>
</evidence>
<evidence type="ECO:0000313" key="2">
    <source>
        <dbReference type="Proteomes" id="UP000261540"/>
    </source>
</evidence>
<dbReference type="PANTHER" id="PTHR45913">
    <property type="entry name" value="EPM2A-INTERACTING PROTEIN 1"/>
    <property type="match status" value="1"/>
</dbReference>
<dbReference type="Proteomes" id="UP000261540">
    <property type="component" value="Unplaced"/>
</dbReference>
<dbReference type="STRING" id="1676925.ENSPKIP00000041562"/>
<dbReference type="SUPFAM" id="SSF53098">
    <property type="entry name" value="Ribonuclease H-like"/>
    <property type="match status" value="1"/>
</dbReference>
<accession>A0A3B3TE61</accession>
<reference evidence="1" key="2">
    <citation type="submission" date="2025-09" db="UniProtKB">
        <authorList>
            <consortium name="Ensembl"/>
        </authorList>
    </citation>
    <scope>IDENTIFICATION</scope>
</reference>
<dbReference type="InterPro" id="IPR012337">
    <property type="entry name" value="RNaseH-like_sf"/>
</dbReference>
<keyword evidence="2" id="KW-1185">Reference proteome</keyword>